<reference evidence="2" key="1">
    <citation type="submission" date="2020-07" db="EMBL/GenBank/DDBJ databases">
        <title>Huge and variable diversity of episymbiotic CPR bacteria and DPANN archaea in groundwater ecosystems.</title>
        <authorList>
            <person name="He C.Y."/>
            <person name="Keren R."/>
            <person name="Whittaker M."/>
            <person name="Farag I.F."/>
            <person name="Doudna J."/>
            <person name="Cate J.H.D."/>
            <person name="Banfield J.F."/>
        </authorList>
    </citation>
    <scope>NUCLEOTIDE SEQUENCE</scope>
    <source>
        <strain evidence="2">NC_groundwater_1226_Ag_S-0.1um_59_124</strain>
    </source>
</reference>
<organism evidence="2 3">
    <name type="scientific">Candidatus Sungiibacteriota bacterium</name>
    <dbReference type="NCBI Taxonomy" id="2750080"/>
    <lineage>
        <taxon>Bacteria</taxon>
        <taxon>Candidatus Sungiibacteriota</taxon>
    </lineage>
</organism>
<dbReference type="Proteomes" id="UP000704960">
    <property type="component" value="Unassembled WGS sequence"/>
</dbReference>
<sequence>MTQSVLPRRVRWQQVVLFGTRSTRVRGDLKRLTVGPEFFCKNGQNGINGACSGGVEPPHTDVWLVMQMEYQIALMTAALRSTAERLERELREFRSDLNSAVREDAPDALAQQGVVI</sequence>
<evidence type="ECO:0000313" key="2">
    <source>
        <dbReference type="EMBL" id="MBI4132253.1"/>
    </source>
</evidence>
<name>A0A933DTT2_9BACT</name>
<feature type="coiled-coil region" evidence="1">
    <location>
        <begin position="76"/>
        <end position="103"/>
    </location>
</feature>
<gene>
    <name evidence="2" type="ORF">HY474_01330</name>
</gene>
<comment type="caution">
    <text evidence="2">The sequence shown here is derived from an EMBL/GenBank/DDBJ whole genome shotgun (WGS) entry which is preliminary data.</text>
</comment>
<accession>A0A933DTT2</accession>
<dbReference type="AlphaFoldDB" id="A0A933DTT2"/>
<keyword evidence="1" id="KW-0175">Coiled coil</keyword>
<proteinExistence type="predicted"/>
<protein>
    <submittedName>
        <fullName evidence="2">Uncharacterized protein</fullName>
    </submittedName>
</protein>
<evidence type="ECO:0000313" key="3">
    <source>
        <dbReference type="Proteomes" id="UP000704960"/>
    </source>
</evidence>
<evidence type="ECO:0000256" key="1">
    <source>
        <dbReference type="SAM" id="Coils"/>
    </source>
</evidence>
<dbReference type="EMBL" id="JACQMJ010000005">
    <property type="protein sequence ID" value="MBI4132253.1"/>
    <property type="molecule type" value="Genomic_DNA"/>
</dbReference>